<gene>
    <name evidence="3" type="ORF">EGYM00392_LOCUS51418</name>
</gene>
<feature type="compositionally biased region" description="Polar residues" evidence="1">
    <location>
        <begin position="86"/>
        <end position="96"/>
    </location>
</feature>
<evidence type="ECO:0000313" key="3">
    <source>
        <dbReference type="EMBL" id="CAD9040251.1"/>
    </source>
</evidence>
<organism evidence="3">
    <name type="scientific">Eutreptiella gymnastica</name>
    <dbReference type="NCBI Taxonomy" id="73025"/>
    <lineage>
        <taxon>Eukaryota</taxon>
        <taxon>Discoba</taxon>
        <taxon>Euglenozoa</taxon>
        <taxon>Euglenida</taxon>
        <taxon>Spirocuta</taxon>
        <taxon>Euglenophyceae</taxon>
        <taxon>Eutreptiales</taxon>
        <taxon>Eutreptiaceae</taxon>
        <taxon>Eutreptiella</taxon>
    </lineage>
</organism>
<feature type="transmembrane region" description="Helical" evidence="2">
    <location>
        <begin position="12"/>
        <end position="34"/>
    </location>
</feature>
<feature type="region of interest" description="Disordered" evidence="1">
    <location>
        <begin position="62"/>
        <end position="96"/>
    </location>
</feature>
<keyword evidence="2" id="KW-0472">Membrane</keyword>
<keyword evidence="2" id="KW-1133">Transmembrane helix</keyword>
<proteinExistence type="predicted"/>
<reference evidence="3" key="1">
    <citation type="submission" date="2021-01" db="EMBL/GenBank/DDBJ databases">
        <authorList>
            <person name="Corre E."/>
            <person name="Pelletier E."/>
            <person name="Niang G."/>
            <person name="Scheremetjew M."/>
            <person name="Finn R."/>
            <person name="Kale V."/>
            <person name="Holt S."/>
            <person name="Cochrane G."/>
            <person name="Meng A."/>
            <person name="Brown T."/>
            <person name="Cohen L."/>
        </authorList>
    </citation>
    <scope>NUCLEOTIDE SEQUENCE</scope>
    <source>
        <strain evidence="3">NIES-381</strain>
    </source>
</reference>
<accession>A0A7S1JD78</accession>
<protein>
    <submittedName>
        <fullName evidence="3">Uncharacterized protein</fullName>
    </submittedName>
</protein>
<evidence type="ECO:0000256" key="1">
    <source>
        <dbReference type="SAM" id="MobiDB-lite"/>
    </source>
</evidence>
<dbReference type="EMBL" id="HBGA01139943">
    <property type="protein sequence ID" value="CAD9040251.1"/>
    <property type="molecule type" value="Transcribed_RNA"/>
</dbReference>
<keyword evidence="2" id="KW-0812">Transmembrane</keyword>
<dbReference type="AlphaFoldDB" id="A0A7S1JD78"/>
<evidence type="ECO:0000256" key="2">
    <source>
        <dbReference type="SAM" id="Phobius"/>
    </source>
</evidence>
<name>A0A7S1JD78_9EUGL</name>
<sequence length="336" mass="36993">MEKMVGRRISFGFCASVLCKLTLLLTVGVIIIMLPATLHSGPSDIPLNHGISNKALASAATPLTPKSAAPVTPNTETSHRIRKPASSISTSHDVQDGTSVDAELALKATATMPVPEVAEPLNLDGSGTQPRKKIKKKVAVAAPVQPEGERWNFAWTTRASRNRTRTECVEENCPPPFVCNTPDKVPPLPTGDRCKSYVTINPDAQGLGHAHANRNTALLIALELADLGVCYAHPSIKARHVHDQKVWDHWLGFEVGWKFAPTLLKDATLKQVQLPTVSPFDDLVADIRKQYEPNTIYILPFHQDTFDHCPSAAIWRSLYDKRRLKDEKPKEPFINT</sequence>